<evidence type="ECO:0000313" key="2">
    <source>
        <dbReference type="Proteomes" id="UP000460875"/>
    </source>
</evidence>
<dbReference type="EMBL" id="WTQT01002171">
    <property type="protein sequence ID" value="MWR43116.1"/>
    <property type="molecule type" value="Genomic_DNA"/>
</dbReference>
<feature type="non-terminal residue" evidence="1">
    <location>
        <position position="1"/>
    </location>
</feature>
<proteinExistence type="predicted"/>
<gene>
    <name evidence="1" type="ORF">GP975_34840</name>
</gene>
<accession>A0A8T5ZU41</accession>
<evidence type="ECO:0000313" key="1">
    <source>
        <dbReference type="EMBL" id="MWR43116.1"/>
    </source>
</evidence>
<reference evidence="1 2" key="1">
    <citation type="submission" date="2019-12" db="EMBL/GenBank/DDBJ databases">
        <title>Enteriobacteria Tanzani isolates_8377-8380.</title>
        <authorList>
            <person name="Subbiah M."/>
            <person name="Call D."/>
        </authorList>
    </citation>
    <scope>NUCLEOTIDE SEQUENCE [LARGE SCALE GENOMIC DNA]</scope>
    <source>
        <strain evidence="1 2">8379wE2</strain>
    </source>
</reference>
<name>A0A8T5ZU41_ECOLX</name>
<organism evidence="1 2">
    <name type="scientific">Escherichia coli</name>
    <dbReference type="NCBI Taxonomy" id="562"/>
    <lineage>
        <taxon>Bacteria</taxon>
        <taxon>Pseudomonadati</taxon>
        <taxon>Pseudomonadota</taxon>
        <taxon>Gammaproteobacteria</taxon>
        <taxon>Enterobacterales</taxon>
        <taxon>Enterobacteriaceae</taxon>
        <taxon>Escherichia</taxon>
    </lineage>
</organism>
<sequence length="40" mass="4609">EVTATAMIHKLKGYSTKGKSYNNYLFAMYQDNQRLIAAHM</sequence>
<dbReference type="AlphaFoldDB" id="A0A8T5ZU41"/>
<dbReference type="Proteomes" id="UP000460875">
    <property type="component" value="Unassembled WGS sequence"/>
</dbReference>
<protein>
    <submittedName>
        <fullName evidence="1">Mannosyl-glycoendo-beta-N-acetylglucosaminidase</fullName>
    </submittedName>
</protein>
<comment type="caution">
    <text evidence="1">The sequence shown here is derived from an EMBL/GenBank/DDBJ whole genome shotgun (WGS) entry which is preliminary data.</text>
</comment>